<dbReference type="KEGG" id="pto:PTO1485"/>
<dbReference type="Gene3D" id="3.30.530.20">
    <property type="match status" value="1"/>
</dbReference>
<dbReference type="InParanoid" id="Q6KYY2"/>
<evidence type="ECO:0000313" key="2">
    <source>
        <dbReference type="EMBL" id="SMD30861.1"/>
    </source>
</evidence>
<proteinExistence type="predicted"/>
<organism evidence="1 3">
    <name type="scientific">Picrophilus torridus (strain ATCC 700027 / DSM 9790 / JCM 10055 / NBRC 100828 / KAW 2/3)</name>
    <dbReference type="NCBI Taxonomy" id="1122961"/>
    <lineage>
        <taxon>Archaea</taxon>
        <taxon>Methanobacteriati</taxon>
        <taxon>Thermoplasmatota</taxon>
        <taxon>Thermoplasmata</taxon>
        <taxon>Thermoplasmatales</taxon>
        <taxon>Picrophilaceae</taxon>
        <taxon>Picrophilus</taxon>
    </lineage>
</organism>
<name>Q6KYY2_PICTO</name>
<dbReference type="Proteomes" id="UP000192315">
    <property type="component" value="Unassembled WGS sequence"/>
</dbReference>
<gene>
    <name evidence="1" type="ordered locus">PTO1485</name>
    <name evidence="2" type="ORF">SAMN02745355_0776</name>
</gene>
<dbReference type="eggNOG" id="arCOG01927">
    <property type="taxonomic scope" value="Archaea"/>
</dbReference>
<dbReference type="PaxDb" id="263820-PTO1485"/>
<dbReference type="STRING" id="263820.PTO1485"/>
<protein>
    <recommendedName>
        <fullName evidence="5">Carbon monoxide dehydrogenase subunit G</fullName>
    </recommendedName>
</protein>
<dbReference type="EMBL" id="FWYE01000002">
    <property type="protein sequence ID" value="SMD30861.1"/>
    <property type="molecule type" value="Genomic_DNA"/>
</dbReference>
<dbReference type="SUPFAM" id="SSF55961">
    <property type="entry name" value="Bet v1-like"/>
    <property type="match status" value="1"/>
</dbReference>
<dbReference type="EMBL" id="AE017261">
    <property type="protein sequence ID" value="AAT44070.1"/>
    <property type="molecule type" value="Genomic_DNA"/>
</dbReference>
<dbReference type="RefSeq" id="WP_011178286.1">
    <property type="nucleotide sequence ID" value="NC_005877.1"/>
</dbReference>
<evidence type="ECO:0000313" key="4">
    <source>
        <dbReference type="Proteomes" id="UP000192315"/>
    </source>
</evidence>
<evidence type="ECO:0008006" key="5">
    <source>
        <dbReference type="Google" id="ProtNLM"/>
    </source>
</evidence>
<reference evidence="1" key="2">
    <citation type="submission" date="2004-02" db="EMBL/GenBank/DDBJ databases">
        <authorList>
            <person name="Fuetterer O."/>
            <person name="Angelov A."/>
            <person name="Liesegang H."/>
            <person name="Gottschalk G."/>
            <person name="Schleper C."/>
            <person name="Schepers B."/>
            <person name="Dock C."/>
            <person name="Antranikian G."/>
            <person name="Liebl W."/>
        </authorList>
    </citation>
    <scope>NUCLEOTIDE SEQUENCE</scope>
    <source>
        <strain evidence="1">DSM 9790</strain>
    </source>
</reference>
<keyword evidence="4" id="KW-1185">Reference proteome</keyword>
<dbReference type="InterPro" id="IPR023393">
    <property type="entry name" value="START-like_dom_sf"/>
</dbReference>
<reference evidence="2 4" key="3">
    <citation type="submission" date="2017-04" db="EMBL/GenBank/DDBJ databases">
        <authorList>
            <person name="Varghese N."/>
            <person name="Submissions S."/>
        </authorList>
    </citation>
    <scope>NUCLEOTIDE SEQUENCE [LARGE SCALE GENOMIC DNA]</scope>
    <source>
        <strain evidence="2 4">DSM 9789</strain>
    </source>
</reference>
<evidence type="ECO:0000313" key="3">
    <source>
        <dbReference type="Proteomes" id="UP000000438"/>
    </source>
</evidence>
<dbReference type="InterPro" id="IPR010419">
    <property type="entry name" value="CO_DH_gsu"/>
</dbReference>
<dbReference type="HOGENOM" id="CLU_146456_0_0_2"/>
<dbReference type="AlphaFoldDB" id="Q6KYY2"/>
<reference evidence="1 3" key="1">
    <citation type="journal article" date="2004" name="Proc. Natl. Acad. Sci. U.S.A.">
        <title>Genome sequence of Picrophilus torridus and its implications for life around pH 0.</title>
        <authorList>
            <person name="Futterer O."/>
            <person name="Angelov A."/>
            <person name="Liesegang H."/>
            <person name="Gottschalk G."/>
            <person name="Schleper C."/>
            <person name="Schepers B."/>
            <person name="Dock C."/>
            <person name="Antranikian G."/>
            <person name="Liebl W."/>
        </authorList>
    </citation>
    <scope>NUCLEOTIDE SEQUENCE [LARGE SCALE GENOMIC DNA]</scope>
    <source>
        <strain evidence="3">ATCC 700027 / DSM 9790 / JCM 10055 / NBRC 100828</strain>
        <strain evidence="1">DSM 9790</strain>
    </source>
</reference>
<dbReference type="Pfam" id="PF06240">
    <property type="entry name" value="COXG"/>
    <property type="match status" value="1"/>
</dbReference>
<sequence>MNISGDFESESDYERCLEFLGDINNIMSCMPLYDISISDKINAKIKIDLSFLNMDSLKSITGRLSFNYIKTGNVVSVNGTGRAAGASIKFKIEIIISSGDKTRIIWNADFDPGIILKLLGSERVYDASRINIENAIKCIKLKMDNL</sequence>
<accession>A0A8G2FWM6</accession>
<evidence type="ECO:0000313" key="1">
    <source>
        <dbReference type="EMBL" id="AAT44070.1"/>
    </source>
</evidence>
<accession>Q6KYY2</accession>
<dbReference type="GeneID" id="2844676"/>
<dbReference type="Proteomes" id="UP000000438">
    <property type="component" value="Chromosome"/>
</dbReference>